<sequence length="73" mass="7913">MALEITETKMTATTNGKVIATATRTGNAWHATTWPTPLDRNGAITALTLAELTLIHGEHDPCVIDLREELTRG</sequence>
<dbReference type="EMBL" id="FZOR01000003">
    <property type="protein sequence ID" value="SNS35798.1"/>
    <property type="molecule type" value="Genomic_DNA"/>
</dbReference>
<name>A0A239DV08_9ACTN</name>
<keyword evidence="2" id="KW-1185">Reference proteome</keyword>
<evidence type="ECO:0000313" key="1">
    <source>
        <dbReference type="EMBL" id="SNS35798.1"/>
    </source>
</evidence>
<evidence type="ECO:0000313" key="2">
    <source>
        <dbReference type="Proteomes" id="UP000198318"/>
    </source>
</evidence>
<proteinExistence type="predicted"/>
<dbReference type="RefSeq" id="WP_089324681.1">
    <property type="nucleotide sequence ID" value="NZ_FZOR01000003.1"/>
</dbReference>
<protein>
    <submittedName>
        <fullName evidence="1">Uncharacterized protein</fullName>
    </submittedName>
</protein>
<dbReference type="AlphaFoldDB" id="A0A239DV08"/>
<reference evidence="1 2" key="1">
    <citation type="submission" date="2017-06" db="EMBL/GenBank/DDBJ databases">
        <authorList>
            <person name="Kim H.J."/>
            <person name="Triplett B.A."/>
        </authorList>
    </citation>
    <scope>NUCLEOTIDE SEQUENCE [LARGE SCALE GENOMIC DNA]</scope>
    <source>
        <strain evidence="1 2">DSM 44715</strain>
    </source>
</reference>
<organism evidence="1 2">
    <name type="scientific">Actinomadura meyerae</name>
    <dbReference type="NCBI Taxonomy" id="240840"/>
    <lineage>
        <taxon>Bacteria</taxon>
        <taxon>Bacillati</taxon>
        <taxon>Actinomycetota</taxon>
        <taxon>Actinomycetes</taxon>
        <taxon>Streptosporangiales</taxon>
        <taxon>Thermomonosporaceae</taxon>
        <taxon>Actinomadura</taxon>
    </lineage>
</organism>
<dbReference type="OrthoDB" id="3481448at2"/>
<accession>A0A239DV08</accession>
<dbReference type="Proteomes" id="UP000198318">
    <property type="component" value="Unassembled WGS sequence"/>
</dbReference>
<gene>
    <name evidence="1" type="ORF">SAMN05443665_100359</name>
</gene>